<evidence type="ECO:0000313" key="3">
    <source>
        <dbReference type="Proteomes" id="UP001549122"/>
    </source>
</evidence>
<dbReference type="InterPro" id="IPR039052">
    <property type="entry name" value="Antitox_PemI-like"/>
</dbReference>
<dbReference type="EMBL" id="JBEPLO010000047">
    <property type="protein sequence ID" value="MET3559284.1"/>
    <property type="molecule type" value="Genomic_DNA"/>
</dbReference>
<dbReference type="Pfam" id="PF04014">
    <property type="entry name" value="MazE_antitoxin"/>
    <property type="match status" value="1"/>
</dbReference>
<dbReference type="Gene3D" id="2.10.260.10">
    <property type="match status" value="1"/>
</dbReference>
<keyword evidence="3" id="KW-1185">Reference proteome</keyword>
<dbReference type="InterPro" id="IPR007159">
    <property type="entry name" value="SpoVT-AbrB_dom"/>
</dbReference>
<feature type="domain" description="SpoVT-AbrB" evidence="1">
    <location>
        <begin position="12"/>
        <end position="57"/>
    </location>
</feature>
<dbReference type="PANTHER" id="PTHR40516:SF1">
    <property type="entry name" value="ANTITOXIN CHPS-RELATED"/>
    <property type="match status" value="1"/>
</dbReference>
<dbReference type="Proteomes" id="UP001549122">
    <property type="component" value="Unassembled WGS sequence"/>
</dbReference>
<name>A0ABV2FL66_9STRE</name>
<reference evidence="2 3" key="1">
    <citation type="submission" date="2024-06" db="EMBL/GenBank/DDBJ databases">
        <title>Genomic Encyclopedia of Type Strains, Phase IV (KMG-IV): sequencing the most valuable type-strain genomes for metagenomic binning, comparative biology and taxonomic classification.</title>
        <authorList>
            <person name="Goeker M."/>
        </authorList>
    </citation>
    <scope>NUCLEOTIDE SEQUENCE [LARGE SCALE GENOMIC DNA]</scope>
    <source>
        <strain evidence="2 3">DSM 28303</strain>
    </source>
</reference>
<dbReference type="SMART" id="SM00966">
    <property type="entry name" value="SpoVT_AbrB"/>
    <property type="match status" value="1"/>
</dbReference>
<evidence type="ECO:0000259" key="1">
    <source>
        <dbReference type="SMART" id="SM00966"/>
    </source>
</evidence>
<comment type="caution">
    <text evidence="2">The sequence shown here is derived from an EMBL/GenBank/DDBJ whole genome shotgun (WGS) entry which is preliminary data.</text>
</comment>
<gene>
    <name evidence="2" type="ORF">ABID29_002438</name>
</gene>
<evidence type="ECO:0000313" key="2">
    <source>
        <dbReference type="EMBL" id="MET3559284.1"/>
    </source>
</evidence>
<organism evidence="2 3">
    <name type="scientific">Streptococcus rupicaprae</name>
    <dbReference type="NCBI Taxonomy" id="759619"/>
    <lineage>
        <taxon>Bacteria</taxon>
        <taxon>Bacillati</taxon>
        <taxon>Bacillota</taxon>
        <taxon>Bacilli</taxon>
        <taxon>Lactobacillales</taxon>
        <taxon>Streptococcaceae</taxon>
        <taxon>Streptococcus</taxon>
    </lineage>
</organism>
<protein>
    <submittedName>
        <fullName evidence="2">Antitoxin MazE</fullName>
    </submittedName>
</protein>
<dbReference type="PANTHER" id="PTHR40516">
    <property type="entry name" value="ANTITOXIN CHPS-RELATED"/>
    <property type="match status" value="1"/>
</dbReference>
<dbReference type="InterPro" id="IPR037914">
    <property type="entry name" value="SpoVT-AbrB_sf"/>
</dbReference>
<accession>A0ABV2FL66</accession>
<dbReference type="RefSeq" id="WP_354366365.1">
    <property type="nucleotide sequence ID" value="NZ_JBEPLO010000047.1"/>
</dbReference>
<sequence>MEQVIQEYTTLSQWGNSKATRIPTSILKLLDIDVNQKFTVSVKDQSIILTPEIQKPTSIHELFAGWEDDGIRSQELDWGQAEGNELSW</sequence>
<proteinExistence type="predicted"/>
<dbReference type="SUPFAM" id="SSF89447">
    <property type="entry name" value="AbrB/MazE/MraZ-like"/>
    <property type="match status" value="1"/>
</dbReference>